<proteinExistence type="predicted"/>
<evidence type="ECO:0000256" key="1">
    <source>
        <dbReference type="SAM" id="MobiDB-lite"/>
    </source>
</evidence>
<comment type="caution">
    <text evidence="2">The sequence shown here is derived from an EMBL/GenBank/DDBJ whole genome shotgun (WGS) entry which is preliminary data.</text>
</comment>
<feature type="region of interest" description="Disordered" evidence="1">
    <location>
        <begin position="50"/>
        <end position="84"/>
    </location>
</feature>
<accession>A0A8H7VEB5</accession>
<evidence type="ECO:0000313" key="3">
    <source>
        <dbReference type="Proteomes" id="UP000646827"/>
    </source>
</evidence>
<reference evidence="2 3" key="1">
    <citation type="submission" date="2020-12" db="EMBL/GenBank/DDBJ databases">
        <title>Metabolic potential, ecology and presence of endohyphal bacteria is reflected in genomic diversity of Mucoromycotina.</title>
        <authorList>
            <person name="Muszewska A."/>
            <person name="Okrasinska A."/>
            <person name="Steczkiewicz K."/>
            <person name="Drgas O."/>
            <person name="Orlowska M."/>
            <person name="Perlinska-Lenart U."/>
            <person name="Aleksandrzak-Piekarczyk T."/>
            <person name="Szatraj K."/>
            <person name="Zielenkiewicz U."/>
            <person name="Pilsyk S."/>
            <person name="Malc E."/>
            <person name="Mieczkowski P."/>
            <person name="Kruszewska J.S."/>
            <person name="Biernat P."/>
            <person name="Pawlowska J."/>
        </authorList>
    </citation>
    <scope>NUCLEOTIDE SEQUENCE [LARGE SCALE GENOMIC DNA]</scope>
    <source>
        <strain evidence="2 3">CBS 142.35</strain>
    </source>
</reference>
<protein>
    <recommendedName>
        <fullName evidence="4">Transposase domain-containing protein</fullName>
    </recommendedName>
</protein>
<gene>
    <name evidence="2" type="ORF">INT45_004514</name>
</gene>
<evidence type="ECO:0008006" key="4">
    <source>
        <dbReference type="Google" id="ProtNLM"/>
    </source>
</evidence>
<evidence type="ECO:0000313" key="2">
    <source>
        <dbReference type="EMBL" id="KAG2213353.1"/>
    </source>
</evidence>
<sequence>MSSPGLEILTDLPSTEFQYVEFTVKNAPYPNEQMNDAQENSSLDYYEEDIGEDQSIIIEEQEEQEEEQEGEEEGEEENEEEWIDEEDENLTYLNQSIQTKSFKHTQNYTAAKKYNFNKQKYAETRGEKFSKKFLVLATKHGVSQGFYDEMIQLFNGYIKDKLIEPLLSHHLSKKLMENTYPIKPKLYDCCRKGCMMFQRVSKKEKCDFCNEPRYMTKKRRLDGGIQQQQPCAQVKQLPIADQLALLLYHKSSREELLYRSKYQSVSGKYSDVFDSNTYKNLKKDGHFSNPMDIAISLYTDGFTLFNKQQLTIIHVVVLNIDPIRRYETNRMFQICIAPGPLAPCSLFSFLHPTIQSLKRLQKSGICVKGDDGKTYYSRVHMLLATGDIPACSKLMCARGHTFRYGCRFCEILGGAAPNTKGEKRGMYFVPDKRVRPRMRPLKDFQEGNLEKGILCPSPFRDLYSYNGSVTYGLDSMHLIGLGIAKQLWKLICGNIRKTVGQSLANSRKTIPSTFSNCTIDISQQSGYLRSIDYIHLVCLIAPTLIAEMVNNKDAKTAILALASVCNITFKKIITDDDVKKLKKDVDVWLQYLKSQVDNKNINGTVFTISQHYLTHLDHIIIAMGPLCYYNAFCQERAIGEIKQKVKSRSATGVSAGNVMIALAAQRYVERIRLGFEYNTKKVHKQEVLTDSVNDNVREIWGPYWNDIVANYNEYNLKQALTDYWSVHVPNFNSLNPIIEIGSRLWINEQEMVGSAYRERNEERRDDYFAKLLIEVDTDRRRRTMVRKAKKNFGDVIFFFRHKQENKIRLLALVKVWETTVPKPNGYPYLHPGSSSKYFVTSVYDIECFAGKVSAPSGRSYIIWPGITELNPVDVPKLTHLYWSYSS</sequence>
<organism evidence="2 3">
    <name type="scientific">Circinella minor</name>
    <dbReference type="NCBI Taxonomy" id="1195481"/>
    <lineage>
        <taxon>Eukaryota</taxon>
        <taxon>Fungi</taxon>
        <taxon>Fungi incertae sedis</taxon>
        <taxon>Mucoromycota</taxon>
        <taxon>Mucoromycotina</taxon>
        <taxon>Mucoromycetes</taxon>
        <taxon>Mucorales</taxon>
        <taxon>Lichtheimiaceae</taxon>
        <taxon>Circinella</taxon>
    </lineage>
</organism>
<dbReference type="Proteomes" id="UP000646827">
    <property type="component" value="Unassembled WGS sequence"/>
</dbReference>
<dbReference type="OrthoDB" id="2289822at2759"/>
<dbReference type="PANTHER" id="PTHR46579">
    <property type="entry name" value="F5/8 TYPE C DOMAIN-CONTAINING PROTEIN-RELATED"/>
    <property type="match status" value="1"/>
</dbReference>
<keyword evidence="3" id="KW-1185">Reference proteome</keyword>
<name>A0A8H7VEB5_9FUNG</name>
<feature type="compositionally biased region" description="Acidic residues" evidence="1">
    <location>
        <begin position="59"/>
        <end position="84"/>
    </location>
</feature>
<dbReference type="AlphaFoldDB" id="A0A8H7VEB5"/>
<dbReference type="EMBL" id="JAEPRB010000687">
    <property type="protein sequence ID" value="KAG2213353.1"/>
    <property type="molecule type" value="Genomic_DNA"/>
</dbReference>
<dbReference type="PANTHER" id="PTHR46579:SF1">
    <property type="entry name" value="F5_8 TYPE C DOMAIN-CONTAINING PROTEIN"/>
    <property type="match status" value="1"/>
</dbReference>